<dbReference type="VEuPathDB" id="FungiDB:CC1G_14839"/>
<name>D6RNI9_COPC7</name>
<protein>
    <submittedName>
        <fullName evidence="1">Uncharacterized protein</fullName>
    </submittedName>
</protein>
<dbReference type="HOGENOM" id="CLU_2573798_0_0_1"/>
<dbReference type="GeneID" id="9380249"/>
<sequence length="81" mass="8767">MGVSTQGSAGQTKLCLPRLVSYYSQGRFRGIRLCLTNRMGEFVGLDIISTPTLPYASTALDLGGMNNIVVLVPYVRSVKDV</sequence>
<evidence type="ECO:0000313" key="1">
    <source>
        <dbReference type="EMBL" id="EFI27366.1"/>
    </source>
</evidence>
<reference evidence="1 2" key="1">
    <citation type="journal article" date="2010" name="Proc. Natl. Acad. Sci. U.S.A.">
        <title>Insights into evolution of multicellular fungi from the assembled chromosomes of the mushroom Coprinopsis cinerea (Coprinus cinereus).</title>
        <authorList>
            <person name="Stajich J.E."/>
            <person name="Wilke S.K."/>
            <person name="Ahren D."/>
            <person name="Au C.H."/>
            <person name="Birren B.W."/>
            <person name="Borodovsky M."/>
            <person name="Burns C."/>
            <person name="Canback B."/>
            <person name="Casselton L.A."/>
            <person name="Cheng C.K."/>
            <person name="Deng J."/>
            <person name="Dietrich F.S."/>
            <person name="Fargo D.C."/>
            <person name="Farman M.L."/>
            <person name="Gathman A.C."/>
            <person name="Goldberg J."/>
            <person name="Guigo R."/>
            <person name="Hoegger P.J."/>
            <person name="Hooker J.B."/>
            <person name="Huggins A."/>
            <person name="James T.Y."/>
            <person name="Kamada T."/>
            <person name="Kilaru S."/>
            <person name="Kodira C."/>
            <person name="Kues U."/>
            <person name="Kupfer D."/>
            <person name="Kwan H.S."/>
            <person name="Lomsadze A."/>
            <person name="Li W."/>
            <person name="Lilly W.W."/>
            <person name="Ma L.J."/>
            <person name="Mackey A.J."/>
            <person name="Manning G."/>
            <person name="Martin F."/>
            <person name="Muraguchi H."/>
            <person name="Natvig D.O."/>
            <person name="Palmerini H."/>
            <person name="Ramesh M.A."/>
            <person name="Rehmeyer C.J."/>
            <person name="Roe B.A."/>
            <person name="Shenoy N."/>
            <person name="Stanke M."/>
            <person name="Ter-Hovhannisyan V."/>
            <person name="Tunlid A."/>
            <person name="Velagapudi R."/>
            <person name="Vision T.J."/>
            <person name="Zeng Q."/>
            <person name="Zolan M.E."/>
            <person name="Pukkila P.J."/>
        </authorList>
    </citation>
    <scope>NUCLEOTIDE SEQUENCE [LARGE SCALE GENOMIC DNA]</scope>
    <source>
        <strain evidence="2">Okayama-7 / 130 / ATCC MYA-4618 / FGSC 9003</strain>
    </source>
</reference>
<proteinExistence type="predicted"/>
<dbReference type="EMBL" id="AACS02000007">
    <property type="protein sequence ID" value="EFI27366.1"/>
    <property type="molecule type" value="Genomic_DNA"/>
</dbReference>
<dbReference type="RefSeq" id="XP_002910860.1">
    <property type="nucleotide sequence ID" value="XM_002910814.1"/>
</dbReference>
<gene>
    <name evidence="1" type="ORF">CC1G_14839</name>
</gene>
<keyword evidence="2" id="KW-1185">Reference proteome</keyword>
<accession>D6RNI9</accession>
<dbReference type="InParanoid" id="D6RNI9"/>
<organism evidence="1 2">
    <name type="scientific">Coprinopsis cinerea (strain Okayama-7 / 130 / ATCC MYA-4618 / FGSC 9003)</name>
    <name type="common">Inky cap fungus</name>
    <name type="synonym">Hormographiella aspergillata</name>
    <dbReference type="NCBI Taxonomy" id="240176"/>
    <lineage>
        <taxon>Eukaryota</taxon>
        <taxon>Fungi</taxon>
        <taxon>Dikarya</taxon>
        <taxon>Basidiomycota</taxon>
        <taxon>Agaricomycotina</taxon>
        <taxon>Agaricomycetes</taxon>
        <taxon>Agaricomycetidae</taxon>
        <taxon>Agaricales</taxon>
        <taxon>Agaricineae</taxon>
        <taxon>Psathyrellaceae</taxon>
        <taxon>Coprinopsis</taxon>
    </lineage>
</organism>
<evidence type="ECO:0000313" key="2">
    <source>
        <dbReference type="Proteomes" id="UP000001861"/>
    </source>
</evidence>
<comment type="caution">
    <text evidence="1">The sequence shown here is derived from an EMBL/GenBank/DDBJ whole genome shotgun (WGS) entry which is preliminary data.</text>
</comment>
<dbReference type="Proteomes" id="UP000001861">
    <property type="component" value="Unassembled WGS sequence"/>
</dbReference>
<dbReference type="AlphaFoldDB" id="D6RNI9"/>
<dbReference type="KEGG" id="cci:CC1G_14839"/>